<name>A0A1V0A7G8_9ACTN</name>
<gene>
    <name evidence="1" type="ORF">BKM31_36080</name>
</gene>
<keyword evidence="2" id="KW-1185">Reference proteome</keyword>
<evidence type="ECO:0000313" key="2">
    <source>
        <dbReference type="Proteomes" id="UP000190797"/>
    </source>
</evidence>
<dbReference type="AlphaFoldDB" id="A0A1V0A7G8"/>
<evidence type="ECO:0000313" key="1">
    <source>
        <dbReference type="EMBL" id="AQZ66155.1"/>
    </source>
</evidence>
<sequence length="114" mass="13073">MTLRLRMPQVHSAPVRRATLHARLATEGLALRRLAPTRPRPLPMRRTRMRPRLLPPGRVPLRPGTLHVRSVTARSGRMSFGVLRLAWLLLTALWRAAVRLSTARPRRGRLSGRW</sequence>
<reference evidence="2" key="1">
    <citation type="journal article" date="2017" name="Med. Chem. Commun.">
        <title>Nonomuraea sp. ATCC 55076 harbours the largest actinomycete chromosome to date and the kistamicin biosynthetic gene cluster.</title>
        <authorList>
            <person name="Nazari B."/>
            <person name="Forneris C.C."/>
            <person name="Gibson M.I."/>
            <person name="Moon K."/>
            <person name="Schramma K.R."/>
            <person name="Seyedsayamdost M.R."/>
        </authorList>
    </citation>
    <scope>NUCLEOTIDE SEQUENCE [LARGE SCALE GENOMIC DNA]</scope>
    <source>
        <strain evidence="2">ATCC 55076</strain>
    </source>
</reference>
<dbReference type="Proteomes" id="UP000190797">
    <property type="component" value="Chromosome"/>
</dbReference>
<protein>
    <submittedName>
        <fullName evidence="1">Uncharacterized protein</fullName>
    </submittedName>
</protein>
<accession>A0A1V0A7G8</accession>
<proteinExistence type="predicted"/>
<dbReference type="EMBL" id="CP017717">
    <property type="protein sequence ID" value="AQZ66155.1"/>
    <property type="molecule type" value="Genomic_DNA"/>
</dbReference>
<organism evidence="1 2">
    <name type="scientific">[Actinomadura] parvosata subsp. kistnae</name>
    <dbReference type="NCBI Taxonomy" id="1909395"/>
    <lineage>
        <taxon>Bacteria</taxon>
        <taxon>Bacillati</taxon>
        <taxon>Actinomycetota</taxon>
        <taxon>Actinomycetes</taxon>
        <taxon>Streptosporangiales</taxon>
        <taxon>Streptosporangiaceae</taxon>
        <taxon>Nonomuraea</taxon>
    </lineage>
</organism>
<dbReference type="KEGG" id="noa:BKM31_36080"/>